<feature type="domain" description="Fibronectin type-III" evidence="2">
    <location>
        <begin position="408"/>
        <end position="500"/>
    </location>
</feature>
<dbReference type="InterPro" id="IPR036116">
    <property type="entry name" value="FN3_sf"/>
</dbReference>
<gene>
    <name evidence="3" type="ORF">LOTGIDRAFT_126794</name>
</gene>
<feature type="domain" description="Fibronectin type-III" evidence="2">
    <location>
        <begin position="598"/>
        <end position="685"/>
    </location>
</feature>
<dbReference type="CTD" id="20232636"/>
<dbReference type="SUPFAM" id="SSF49265">
    <property type="entry name" value="Fibronectin type III"/>
    <property type="match status" value="5"/>
</dbReference>
<dbReference type="Proteomes" id="UP000030746">
    <property type="component" value="Unassembled WGS sequence"/>
</dbReference>
<dbReference type="InterPro" id="IPR050617">
    <property type="entry name" value="E3_ligase_FN3/SPRY"/>
</dbReference>
<dbReference type="Pfam" id="PF00041">
    <property type="entry name" value="fn3"/>
    <property type="match status" value="6"/>
</dbReference>
<dbReference type="InterPro" id="IPR003961">
    <property type="entry name" value="FN3_dom"/>
</dbReference>
<dbReference type="Gene3D" id="2.60.40.10">
    <property type="entry name" value="Immunoglobulins"/>
    <property type="match status" value="9"/>
</dbReference>
<dbReference type="STRING" id="225164.V4A3Z1"/>
<dbReference type="CDD" id="cd00063">
    <property type="entry name" value="FN3"/>
    <property type="match status" value="9"/>
</dbReference>
<feature type="domain" description="Fibronectin type-III" evidence="2">
    <location>
        <begin position="780"/>
        <end position="879"/>
    </location>
</feature>
<proteinExistence type="predicted"/>
<feature type="transmembrane region" description="Helical" evidence="1">
    <location>
        <begin position="906"/>
        <end position="924"/>
    </location>
</feature>
<dbReference type="KEGG" id="lgi:LOTGIDRAFT_126794"/>
<evidence type="ECO:0000259" key="2">
    <source>
        <dbReference type="PROSITE" id="PS50853"/>
    </source>
</evidence>
<dbReference type="GeneID" id="20232636"/>
<evidence type="ECO:0000313" key="3">
    <source>
        <dbReference type="EMBL" id="ESO87946.1"/>
    </source>
</evidence>
<dbReference type="PANTHER" id="PTHR24099">
    <property type="entry name" value="E3 UBIQUITIN-PROTEIN LIGASE TRIM36-RELATED"/>
    <property type="match status" value="1"/>
</dbReference>
<organism evidence="3 4">
    <name type="scientific">Lottia gigantea</name>
    <name type="common">Giant owl limpet</name>
    <dbReference type="NCBI Taxonomy" id="225164"/>
    <lineage>
        <taxon>Eukaryota</taxon>
        <taxon>Metazoa</taxon>
        <taxon>Spiralia</taxon>
        <taxon>Lophotrochozoa</taxon>
        <taxon>Mollusca</taxon>
        <taxon>Gastropoda</taxon>
        <taxon>Patellogastropoda</taxon>
        <taxon>Lottioidea</taxon>
        <taxon>Lottiidae</taxon>
        <taxon>Lottia</taxon>
    </lineage>
</organism>
<dbReference type="PRINTS" id="PR00014">
    <property type="entry name" value="FNTYPEIII"/>
</dbReference>
<dbReference type="AlphaFoldDB" id="V4A3Z1"/>
<feature type="domain" description="Fibronectin type-III" evidence="2">
    <location>
        <begin position="315"/>
        <end position="406"/>
    </location>
</feature>
<evidence type="ECO:0000313" key="4">
    <source>
        <dbReference type="Proteomes" id="UP000030746"/>
    </source>
</evidence>
<dbReference type="RefSeq" id="XP_009061266.1">
    <property type="nucleotide sequence ID" value="XM_009063018.1"/>
</dbReference>
<keyword evidence="1" id="KW-1133">Transmembrane helix</keyword>
<dbReference type="HOGENOM" id="CLU_004152_0_0_1"/>
<dbReference type="OMA" id="GETEAMC"/>
<dbReference type="EMBL" id="KB202793">
    <property type="protein sequence ID" value="ESO87946.1"/>
    <property type="molecule type" value="Genomic_DNA"/>
</dbReference>
<feature type="domain" description="Fibronectin type-III" evidence="2">
    <location>
        <begin position="223"/>
        <end position="311"/>
    </location>
</feature>
<dbReference type="SMART" id="SM00060">
    <property type="entry name" value="FN3"/>
    <property type="match status" value="9"/>
</dbReference>
<keyword evidence="1" id="KW-0812">Transmembrane</keyword>
<keyword evidence="1" id="KW-0472">Membrane</keyword>
<sequence>MAGGISPTENGPVESEEDNTMIIQYLSSIQLPKVTDVETRSALVKLTPPDMETAEFELDIGDLKYELLLSDKGRDAKYKPVYNGDANEITLKDLKPATDYHLRVCSVLSEDLKGALTEPISFCTQACEPDVPPLPKSYSITKNSISLKWNPSCDNGSKISTYTLECKQGDRFVEIYNGLQKQFRATKLQPATRYFYRLAAINSIGKSDFCEFSYSTKGTVPSQPDPPMLGQQFVYSLTISWIKRPNDDIFQLQMDDETSGHGFLSLYNGSDLSFTVRNLRQNSEYKFRLAAKNDEGVSKWSDVICFRTLPERPSVPAKPQIKGKVLSDRFRIIWDAPADDGGAVINKFIAELDKGNGFETFYEGLEKEYQFDQLTPGHTYRIKVACCSSGGRSEMSDVCSVTTQPVAPSQCPSPKLQGKPKATSLHLRWSAPENNGGSQITCFAAQMISSDNSTREVYKGHDLDCIVAGLSPGRAYLFQVRAFNRIGCGPWSEPLEVVSGAGPPDVTRPPTVICKSSSAMINWEEPFNNGAEVTEYRLEWQYRSDQTEFSQLYVGPKCSYEAKGLIPDKLYTFRVQAINSAGAGPFSTHATCVTLPSSPASISTIRCTSTASSITLSWKEPSNNGSDITAYYIDMGDKQIIVDRVGEYTIDSLTPETTYRVRIQAENGIGVGPFSSLVKVSTKALPPSSPRLECAMVGSNSIKLKWGDGRNSDPLSYVLEMMKPDGTFSTLYVGPAQTYKINRLSEMTAYEFRIYACNEAGKGPYSENYTFSTTKAVPPVLRVPKVTSICLTGCVVEWVGCRPMGTDTIIYQLQMQCLNNVHENYKEVYKGPNTFYTLDNLEPKTEYNVRVCAIRQGLLEDEDIVGPFSPGFTFCTQSPETIKPVSTRSTETKIIVKKPLSDQQKAMVIVVFFVIMGVLVAFILEKIFIT</sequence>
<protein>
    <recommendedName>
        <fullName evidence="2">Fibronectin type-III domain-containing protein</fullName>
    </recommendedName>
</protein>
<feature type="domain" description="Fibronectin type-III" evidence="2">
    <location>
        <begin position="686"/>
        <end position="776"/>
    </location>
</feature>
<name>V4A3Z1_LOTGI</name>
<dbReference type="FunFam" id="2.60.40.10:FF:000373">
    <property type="entry name" value="fibronectin type-III domain-containing protein 3A isoform X1"/>
    <property type="match status" value="1"/>
</dbReference>
<feature type="domain" description="Fibronectin type-III" evidence="2">
    <location>
        <begin position="502"/>
        <end position="597"/>
    </location>
</feature>
<evidence type="ECO:0000256" key="1">
    <source>
        <dbReference type="SAM" id="Phobius"/>
    </source>
</evidence>
<dbReference type="PROSITE" id="PS50853">
    <property type="entry name" value="FN3"/>
    <property type="match status" value="9"/>
</dbReference>
<dbReference type="OrthoDB" id="443915at2759"/>
<dbReference type="InterPro" id="IPR013783">
    <property type="entry name" value="Ig-like_fold"/>
</dbReference>
<accession>V4A3Z1</accession>
<feature type="domain" description="Fibronectin type-III" evidence="2">
    <location>
        <begin position="131"/>
        <end position="222"/>
    </location>
</feature>
<dbReference type="PANTHER" id="PTHR24099:SF11">
    <property type="entry name" value="FIBRONECTIN TYPE III DOMAIN-CONTAINING 3BA-RELATED"/>
    <property type="match status" value="1"/>
</dbReference>
<feature type="domain" description="Fibronectin type-III" evidence="2">
    <location>
        <begin position="28"/>
        <end position="127"/>
    </location>
</feature>
<reference evidence="3 4" key="1">
    <citation type="journal article" date="2013" name="Nature">
        <title>Insights into bilaterian evolution from three spiralian genomes.</title>
        <authorList>
            <person name="Simakov O."/>
            <person name="Marletaz F."/>
            <person name="Cho S.J."/>
            <person name="Edsinger-Gonzales E."/>
            <person name="Havlak P."/>
            <person name="Hellsten U."/>
            <person name="Kuo D.H."/>
            <person name="Larsson T."/>
            <person name="Lv J."/>
            <person name="Arendt D."/>
            <person name="Savage R."/>
            <person name="Osoegawa K."/>
            <person name="de Jong P."/>
            <person name="Grimwood J."/>
            <person name="Chapman J.A."/>
            <person name="Shapiro H."/>
            <person name="Aerts A."/>
            <person name="Otillar R.P."/>
            <person name="Terry A.Y."/>
            <person name="Boore J.L."/>
            <person name="Grigoriev I.V."/>
            <person name="Lindberg D.R."/>
            <person name="Seaver E.C."/>
            <person name="Weisblat D.A."/>
            <person name="Putnam N.H."/>
            <person name="Rokhsar D.S."/>
        </authorList>
    </citation>
    <scope>NUCLEOTIDE SEQUENCE [LARGE SCALE GENOMIC DNA]</scope>
</reference>
<keyword evidence="4" id="KW-1185">Reference proteome</keyword>